<sequence length="50" mass="5257">MWVAMLVLAGVLVGGVISFARNRRWLPAMVLASGAALSFAAAMAWLPKQG</sequence>
<comment type="caution">
    <text evidence="2">The sequence shown here is derived from an EMBL/GenBank/DDBJ whole genome shotgun (WGS) entry which is preliminary data.</text>
</comment>
<evidence type="ECO:0000256" key="1">
    <source>
        <dbReference type="SAM" id="Phobius"/>
    </source>
</evidence>
<evidence type="ECO:0000313" key="3">
    <source>
        <dbReference type="Proteomes" id="UP001596138"/>
    </source>
</evidence>
<dbReference type="RefSeq" id="WP_386767109.1">
    <property type="nucleotide sequence ID" value="NZ_JBHSTI010000008.1"/>
</dbReference>
<name>A0ABW1T1V8_9ACTN</name>
<gene>
    <name evidence="2" type="ORF">ACFQGU_12430</name>
</gene>
<protein>
    <submittedName>
        <fullName evidence="2">Uncharacterized protein</fullName>
    </submittedName>
</protein>
<keyword evidence="1" id="KW-0812">Transmembrane</keyword>
<organism evidence="2 3">
    <name type="scientific">Longivirga aurantiaca</name>
    <dbReference type="NCBI Taxonomy" id="1837743"/>
    <lineage>
        <taxon>Bacteria</taxon>
        <taxon>Bacillati</taxon>
        <taxon>Actinomycetota</taxon>
        <taxon>Actinomycetes</taxon>
        <taxon>Sporichthyales</taxon>
        <taxon>Sporichthyaceae</taxon>
        <taxon>Longivirga</taxon>
    </lineage>
</organism>
<accession>A0ABW1T1V8</accession>
<keyword evidence="3" id="KW-1185">Reference proteome</keyword>
<proteinExistence type="predicted"/>
<reference evidence="3" key="1">
    <citation type="journal article" date="2019" name="Int. J. Syst. Evol. Microbiol.">
        <title>The Global Catalogue of Microorganisms (GCM) 10K type strain sequencing project: providing services to taxonomists for standard genome sequencing and annotation.</title>
        <authorList>
            <consortium name="The Broad Institute Genomics Platform"/>
            <consortium name="The Broad Institute Genome Sequencing Center for Infectious Disease"/>
            <person name="Wu L."/>
            <person name="Ma J."/>
        </authorList>
    </citation>
    <scope>NUCLEOTIDE SEQUENCE [LARGE SCALE GENOMIC DNA]</scope>
    <source>
        <strain evidence="3">CGMCC 4.7317</strain>
    </source>
</reference>
<keyword evidence="1" id="KW-1133">Transmembrane helix</keyword>
<dbReference type="Proteomes" id="UP001596138">
    <property type="component" value="Unassembled WGS sequence"/>
</dbReference>
<keyword evidence="1" id="KW-0472">Membrane</keyword>
<evidence type="ECO:0000313" key="2">
    <source>
        <dbReference type="EMBL" id="MFC6238686.1"/>
    </source>
</evidence>
<feature type="transmembrane region" description="Helical" evidence="1">
    <location>
        <begin position="28"/>
        <end position="46"/>
    </location>
</feature>
<dbReference type="EMBL" id="JBHSTI010000008">
    <property type="protein sequence ID" value="MFC6238686.1"/>
    <property type="molecule type" value="Genomic_DNA"/>
</dbReference>